<gene>
    <name evidence="1" type="ORF">QUW02_09985</name>
</gene>
<dbReference type="Proteomes" id="UP001228403">
    <property type="component" value="Unassembled WGS sequence"/>
</dbReference>
<dbReference type="PANTHER" id="PTHR37841:SF1">
    <property type="entry name" value="DUF3298 DOMAIN-CONTAINING PROTEIN"/>
    <property type="match status" value="1"/>
</dbReference>
<evidence type="ECO:0000313" key="1">
    <source>
        <dbReference type="EMBL" id="MDM8146243.1"/>
    </source>
</evidence>
<sequence>MEKGKDRIFTLVIGYQYDEAYPFSMPVGLARVKIDGKYGFITTTNKLNIPARYEWADNFNKKGFCRVMQDGKYGLIDEKGAFVVPNRYDTMDDLLNGWYEVSQDGVWGYVHRTNIYVSSYDEYRKKCDAGLCDSD</sequence>
<dbReference type="EMBL" id="JAUDCF010000025">
    <property type="protein sequence ID" value="MDM8146243.1"/>
    <property type="molecule type" value="Genomic_DNA"/>
</dbReference>
<dbReference type="Pfam" id="PF14903">
    <property type="entry name" value="WG_beta_rep"/>
    <property type="match status" value="1"/>
</dbReference>
<keyword evidence="2" id="KW-1185">Reference proteome</keyword>
<reference evidence="2" key="1">
    <citation type="submission" date="2023-07" db="EMBL/GenBank/DDBJ databases">
        <title>Identification and characterization of horizontal gene transfer across gut microbiota members of farm animals based on homology search.</title>
        <authorList>
            <person name="Schwarzerova J."/>
            <person name="Nykrynova M."/>
            <person name="Jureckova K."/>
            <person name="Cejkova D."/>
            <person name="Rychlik I."/>
        </authorList>
    </citation>
    <scope>NUCLEOTIDE SEQUENCE [LARGE SCALE GENOMIC DNA]</scope>
    <source>
        <strain evidence="2">ET4</strain>
    </source>
</reference>
<organism evidence="1 2">
    <name type="scientific">Bacteroides eggerthii</name>
    <dbReference type="NCBI Taxonomy" id="28111"/>
    <lineage>
        <taxon>Bacteria</taxon>
        <taxon>Pseudomonadati</taxon>
        <taxon>Bacteroidota</taxon>
        <taxon>Bacteroidia</taxon>
        <taxon>Bacteroidales</taxon>
        <taxon>Bacteroidaceae</taxon>
        <taxon>Bacteroides</taxon>
    </lineage>
</organism>
<evidence type="ECO:0000313" key="2">
    <source>
        <dbReference type="Proteomes" id="UP001228403"/>
    </source>
</evidence>
<protein>
    <submittedName>
        <fullName evidence="1">WG repeat-containing protein</fullName>
    </submittedName>
</protein>
<name>A0ABT7U7M4_9BACE</name>
<proteinExistence type="predicted"/>
<comment type="caution">
    <text evidence="1">The sequence shown here is derived from an EMBL/GenBank/DDBJ whole genome shotgun (WGS) entry which is preliminary data.</text>
</comment>
<dbReference type="SUPFAM" id="SSF69360">
    <property type="entry name" value="Cell wall binding repeat"/>
    <property type="match status" value="1"/>
</dbReference>
<dbReference type="PANTHER" id="PTHR37841">
    <property type="entry name" value="GLR2918 PROTEIN"/>
    <property type="match status" value="1"/>
</dbReference>
<accession>A0ABT7U7M4</accession>
<dbReference type="InterPro" id="IPR032774">
    <property type="entry name" value="WG_beta_rep"/>
</dbReference>